<evidence type="ECO:0000313" key="1">
    <source>
        <dbReference type="EMBL" id="EXJ71919.1"/>
    </source>
</evidence>
<name>W9XNK5_9EURO</name>
<dbReference type="EMBL" id="AMGX01000006">
    <property type="protein sequence ID" value="EXJ71919.1"/>
    <property type="molecule type" value="Genomic_DNA"/>
</dbReference>
<evidence type="ECO:0000313" key="2">
    <source>
        <dbReference type="Proteomes" id="UP000019471"/>
    </source>
</evidence>
<comment type="caution">
    <text evidence="1">The sequence shown here is derived from an EMBL/GenBank/DDBJ whole genome shotgun (WGS) entry which is preliminary data.</text>
</comment>
<protein>
    <submittedName>
        <fullName evidence="1">Uncharacterized protein</fullName>
    </submittedName>
</protein>
<dbReference type="AlphaFoldDB" id="W9XNK5"/>
<dbReference type="GeneID" id="19189144"/>
<dbReference type="OrthoDB" id="4161193at2759"/>
<dbReference type="RefSeq" id="XP_007743217.1">
    <property type="nucleotide sequence ID" value="XM_007745027.1"/>
</dbReference>
<accession>W9XNK5</accession>
<reference evidence="1 2" key="1">
    <citation type="submission" date="2013-03" db="EMBL/GenBank/DDBJ databases">
        <title>The Genome Sequence of Cladophialophora psammophila CBS 110553.</title>
        <authorList>
            <consortium name="The Broad Institute Genomics Platform"/>
            <person name="Cuomo C."/>
            <person name="de Hoog S."/>
            <person name="Gorbushina A."/>
            <person name="Walker B."/>
            <person name="Young S.K."/>
            <person name="Zeng Q."/>
            <person name="Gargeya S."/>
            <person name="Fitzgerald M."/>
            <person name="Haas B."/>
            <person name="Abouelleil A."/>
            <person name="Allen A.W."/>
            <person name="Alvarado L."/>
            <person name="Arachchi H.M."/>
            <person name="Berlin A.M."/>
            <person name="Chapman S.B."/>
            <person name="Gainer-Dewar J."/>
            <person name="Goldberg J."/>
            <person name="Griggs A."/>
            <person name="Gujja S."/>
            <person name="Hansen M."/>
            <person name="Howarth C."/>
            <person name="Imamovic A."/>
            <person name="Ireland A."/>
            <person name="Larimer J."/>
            <person name="McCowan C."/>
            <person name="Murphy C."/>
            <person name="Pearson M."/>
            <person name="Poon T.W."/>
            <person name="Priest M."/>
            <person name="Roberts A."/>
            <person name="Saif S."/>
            <person name="Shea T."/>
            <person name="Sisk P."/>
            <person name="Sykes S."/>
            <person name="Wortman J."/>
            <person name="Nusbaum C."/>
            <person name="Birren B."/>
        </authorList>
    </citation>
    <scope>NUCLEOTIDE SEQUENCE [LARGE SCALE GENOMIC DNA]</scope>
    <source>
        <strain evidence="1 2">CBS 110553</strain>
    </source>
</reference>
<organism evidence="1 2">
    <name type="scientific">Cladophialophora psammophila CBS 110553</name>
    <dbReference type="NCBI Taxonomy" id="1182543"/>
    <lineage>
        <taxon>Eukaryota</taxon>
        <taxon>Fungi</taxon>
        <taxon>Dikarya</taxon>
        <taxon>Ascomycota</taxon>
        <taxon>Pezizomycotina</taxon>
        <taxon>Eurotiomycetes</taxon>
        <taxon>Chaetothyriomycetidae</taxon>
        <taxon>Chaetothyriales</taxon>
        <taxon>Herpotrichiellaceae</taxon>
        <taxon>Cladophialophora</taxon>
    </lineage>
</organism>
<dbReference type="Proteomes" id="UP000019471">
    <property type="component" value="Unassembled WGS sequence"/>
</dbReference>
<dbReference type="HOGENOM" id="CLU_2793805_0_0_1"/>
<sequence>MSVSPYSVQHDPEVQEYNKRLAAWKASEKSRKQEEKLLRDQAKRDRRAALKQIAKAEKGDCIEFVCVW</sequence>
<proteinExistence type="predicted"/>
<gene>
    <name evidence="1" type="ORF">A1O5_04420</name>
</gene>
<keyword evidence="2" id="KW-1185">Reference proteome</keyword>